<dbReference type="InterPro" id="IPR001509">
    <property type="entry name" value="Epimerase_deHydtase"/>
</dbReference>
<evidence type="ECO:0000313" key="4">
    <source>
        <dbReference type="EMBL" id="PJR03066.1"/>
    </source>
</evidence>
<dbReference type="AlphaFoldDB" id="A0A2M9R2I0"/>
<sequence length="305" mass="34584">MIMKILIAGATGLIGTKLTQHLLDKGHEVNYLTTSKTKVKNDGKLSGFFWDPYNKEIDNEAFDGVDIIINLAGKSINSSWNKEGRKDIFRSRMKPSDALYNYLKDNPHQVKQIISASAIAIYRSNKNRYYKEDTQILSNSFLGRVCTTWELYNNQFESIGIPTTVLRLGLVCNKGQGVLKPFVTMCKYFFAGSLGSGSQWYSWIHIDDVVRMIDFCIENSLTGTYNAVAPTPIKQRQFIRKIAKKLKRPITRPPIPSFLLILAMGGKYKLITDSQKVCADKIISKGFEFKYPDFDSAINDLYGKK</sequence>
<dbReference type="NCBIfam" id="TIGR01777">
    <property type="entry name" value="yfcH"/>
    <property type="match status" value="1"/>
</dbReference>
<organism evidence="4 5">
    <name type="scientific">Avrilella dinanensis</name>
    <dbReference type="NCBI Taxonomy" id="2008672"/>
    <lineage>
        <taxon>Bacteria</taxon>
        <taxon>Pseudomonadati</taxon>
        <taxon>Bacteroidota</taxon>
        <taxon>Flavobacteriia</taxon>
        <taxon>Flavobacteriales</taxon>
        <taxon>Flavobacteriaceae</taxon>
        <taxon>Avrilella</taxon>
    </lineage>
</organism>
<name>A0A2M9R2I0_9FLAO</name>
<dbReference type="Pfam" id="PF01370">
    <property type="entry name" value="Epimerase"/>
    <property type="match status" value="1"/>
</dbReference>
<dbReference type="OrthoDB" id="9801773at2"/>
<comment type="similarity">
    <text evidence="1">Belongs to the NAD(P)-dependent epimerase/dehydratase family. SDR39U1 subfamily.</text>
</comment>
<evidence type="ECO:0000256" key="1">
    <source>
        <dbReference type="ARBA" id="ARBA00009353"/>
    </source>
</evidence>
<evidence type="ECO:0000259" key="2">
    <source>
        <dbReference type="Pfam" id="PF01370"/>
    </source>
</evidence>
<protein>
    <submittedName>
        <fullName evidence="4">TIGR01777 family protein</fullName>
    </submittedName>
</protein>
<dbReference type="InterPro" id="IPR036291">
    <property type="entry name" value="NAD(P)-bd_dom_sf"/>
</dbReference>
<dbReference type="SUPFAM" id="SSF51735">
    <property type="entry name" value="NAD(P)-binding Rossmann-fold domains"/>
    <property type="match status" value="1"/>
</dbReference>
<feature type="domain" description="NAD-dependent epimerase/dehydratase" evidence="2">
    <location>
        <begin position="5"/>
        <end position="220"/>
    </location>
</feature>
<dbReference type="InterPro" id="IPR013549">
    <property type="entry name" value="DUF1731"/>
</dbReference>
<reference evidence="4 5" key="1">
    <citation type="submission" date="2017-06" db="EMBL/GenBank/DDBJ databases">
        <title>Description of Avrilella dinanensis gen. nov. sp. nov.</title>
        <authorList>
            <person name="Leyer C."/>
            <person name="Sassi M."/>
            <person name="Minet J."/>
            <person name="Kayal S."/>
            <person name="Cattoir V."/>
        </authorList>
    </citation>
    <scope>NUCLEOTIDE SEQUENCE [LARGE SCALE GENOMIC DNA]</scope>
    <source>
        <strain evidence="4 5">UR159</strain>
    </source>
</reference>
<dbReference type="EMBL" id="NIPO01000001">
    <property type="protein sequence ID" value="PJR03066.1"/>
    <property type="molecule type" value="Genomic_DNA"/>
</dbReference>
<evidence type="ECO:0000259" key="3">
    <source>
        <dbReference type="Pfam" id="PF08338"/>
    </source>
</evidence>
<dbReference type="Proteomes" id="UP000231960">
    <property type="component" value="Unassembled WGS sequence"/>
</dbReference>
<dbReference type="PANTHER" id="PTHR11092">
    <property type="entry name" value="SUGAR NUCLEOTIDE EPIMERASE RELATED"/>
    <property type="match status" value="1"/>
</dbReference>
<feature type="domain" description="DUF1731" evidence="3">
    <location>
        <begin position="255"/>
        <end position="301"/>
    </location>
</feature>
<comment type="caution">
    <text evidence="4">The sequence shown here is derived from an EMBL/GenBank/DDBJ whole genome shotgun (WGS) entry which is preliminary data.</text>
</comment>
<evidence type="ECO:0000313" key="5">
    <source>
        <dbReference type="Proteomes" id="UP000231960"/>
    </source>
</evidence>
<keyword evidence="5" id="KW-1185">Reference proteome</keyword>
<proteinExistence type="inferred from homology"/>
<dbReference type="Gene3D" id="3.40.50.720">
    <property type="entry name" value="NAD(P)-binding Rossmann-like Domain"/>
    <property type="match status" value="1"/>
</dbReference>
<dbReference type="InterPro" id="IPR010099">
    <property type="entry name" value="SDR39U1"/>
</dbReference>
<dbReference type="PANTHER" id="PTHR11092:SF0">
    <property type="entry name" value="EPIMERASE FAMILY PROTEIN SDR39U1"/>
    <property type="match status" value="1"/>
</dbReference>
<gene>
    <name evidence="4" type="ORF">CDL10_00090</name>
</gene>
<accession>A0A2M9R2I0</accession>
<dbReference type="Pfam" id="PF08338">
    <property type="entry name" value="DUF1731"/>
    <property type="match status" value="1"/>
</dbReference>